<dbReference type="RefSeq" id="WP_252795197.1">
    <property type="nucleotide sequence ID" value="NZ_CP097121.1"/>
</dbReference>
<dbReference type="SUPFAM" id="SSF53155">
    <property type="entry name" value="Methylated DNA-protein cysteine methyltransferase domain"/>
    <property type="match status" value="1"/>
</dbReference>
<keyword evidence="3 8" id="KW-0489">Methyltransferase</keyword>
<comment type="miscellaneous">
    <text evidence="8">This enzyme catalyzes only one turnover and therefore is not strictly catalytic. According to one definition, an enzyme is a biocatalyst that acts repeatedly and over many reaction cycles.</text>
</comment>
<keyword evidence="6 8" id="KW-0234">DNA repair</keyword>
<dbReference type="InterPro" id="IPR023546">
    <property type="entry name" value="MGMT"/>
</dbReference>
<evidence type="ECO:0000313" key="12">
    <source>
        <dbReference type="Proteomes" id="UP001056164"/>
    </source>
</evidence>
<feature type="active site" description="Nucleophile; methyl group acceptor" evidence="8">
    <location>
        <position position="130"/>
    </location>
</feature>
<evidence type="ECO:0000256" key="3">
    <source>
        <dbReference type="ARBA" id="ARBA00022603"/>
    </source>
</evidence>
<evidence type="ECO:0000256" key="4">
    <source>
        <dbReference type="ARBA" id="ARBA00022679"/>
    </source>
</evidence>
<evidence type="ECO:0000313" key="11">
    <source>
        <dbReference type="EMBL" id="USS90684.1"/>
    </source>
</evidence>
<dbReference type="InterPro" id="IPR014048">
    <property type="entry name" value="MethylDNA_cys_MeTrfase_DNA-bd"/>
</dbReference>
<dbReference type="Pfam" id="PF01035">
    <property type="entry name" value="DNA_binding_1"/>
    <property type="match status" value="1"/>
</dbReference>
<evidence type="ECO:0000256" key="7">
    <source>
        <dbReference type="ARBA" id="ARBA00049348"/>
    </source>
</evidence>
<dbReference type="EMBL" id="CP097121">
    <property type="protein sequence ID" value="USS90684.1"/>
    <property type="molecule type" value="Genomic_DNA"/>
</dbReference>
<evidence type="ECO:0000256" key="8">
    <source>
        <dbReference type="HAMAP-Rule" id="MF_00772"/>
    </source>
</evidence>
<feature type="domain" description="Methylated-DNA-[protein]-cysteine S-methyltransferase DNA binding" evidence="9">
    <location>
        <begin position="80"/>
        <end position="158"/>
    </location>
</feature>
<dbReference type="InterPro" id="IPR036388">
    <property type="entry name" value="WH-like_DNA-bd_sf"/>
</dbReference>
<dbReference type="InterPro" id="IPR036631">
    <property type="entry name" value="MGMT_N_sf"/>
</dbReference>
<organism evidence="11 12">
    <name type="scientific">Fructilactobacillus carniphilus</name>
    <dbReference type="NCBI Taxonomy" id="2940297"/>
    <lineage>
        <taxon>Bacteria</taxon>
        <taxon>Bacillati</taxon>
        <taxon>Bacillota</taxon>
        <taxon>Bacilli</taxon>
        <taxon>Lactobacillales</taxon>
        <taxon>Lactobacillaceae</taxon>
        <taxon>Fructilactobacillus</taxon>
    </lineage>
</organism>
<protein>
    <recommendedName>
        <fullName evidence="8">Methylated-DNA--protein-cysteine methyltransferase</fullName>
        <ecNumber evidence="8">2.1.1.63</ecNumber>
    </recommendedName>
    <alternativeName>
        <fullName evidence="8">6-O-methylguanine-DNA methyltransferase</fullName>
        <shortName evidence="8">MGMT</shortName>
    </alternativeName>
    <alternativeName>
        <fullName evidence="8">O-6-methylguanine-DNA-alkyltransferase</fullName>
    </alternativeName>
</protein>
<comment type="subcellular location">
    <subcellularLocation>
        <location evidence="8">Cytoplasm</location>
    </subcellularLocation>
</comment>
<keyword evidence="5 8" id="KW-0227">DNA damage</keyword>
<name>A0ABY5BW10_9LACO</name>
<proteinExistence type="inferred from homology"/>
<reference evidence="11" key="1">
    <citation type="submission" date="2022-05" db="EMBL/GenBank/DDBJ databases">
        <authorList>
            <person name="Oliphant S.A."/>
            <person name="Watson-Haigh N.S."/>
            <person name="Sumby K.M."/>
            <person name="Gardner J.M."/>
            <person name="Jiranek V."/>
        </authorList>
    </citation>
    <scope>NUCLEOTIDE SEQUENCE</scope>
    <source>
        <strain evidence="11">KI4_A6</strain>
    </source>
</reference>
<dbReference type="Gene3D" id="3.30.160.70">
    <property type="entry name" value="Methylated DNA-protein cysteine methyltransferase domain"/>
    <property type="match status" value="1"/>
</dbReference>
<gene>
    <name evidence="11" type="ORF">M3M37_00175</name>
</gene>
<feature type="domain" description="Methylguanine DNA methyltransferase ribonuclease-like" evidence="10">
    <location>
        <begin position="5"/>
        <end position="66"/>
    </location>
</feature>
<dbReference type="PANTHER" id="PTHR10815">
    <property type="entry name" value="METHYLATED-DNA--PROTEIN-CYSTEINE METHYLTRANSFERASE"/>
    <property type="match status" value="1"/>
</dbReference>
<dbReference type="HAMAP" id="MF_00772">
    <property type="entry name" value="OGT"/>
    <property type="match status" value="1"/>
</dbReference>
<keyword evidence="2 8" id="KW-0963">Cytoplasm</keyword>
<evidence type="ECO:0000256" key="5">
    <source>
        <dbReference type="ARBA" id="ARBA00022763"/>
    </source>
</evidence>
<keyword evidence="12" id="KW-1185">Reference proteome</keyword>
<evidence type="ECO:0000256" key="6">
    <source>
        <dbReference type="ARBA" id="ARBA00023204"/>
    </source>
</evidence>
<keyword evidence="4 8" id="KW-0808">Transferase</keyword>
<dbReference type="Pfam" id="PF02870">
    <property type="entry name" value="Methyltransf_1N"/>
    <property type="match status" value="1"/>
</dbReference>
<accession>A0ABY5BW10</accession>
<comment type="function">
    <text evidence="8">Involved in the cellular defense against the biological effects of O6-methylguanine (O6-MeG) and O4-methylthymine (O4-MeT) in DNA. Repairs the methylated nucleobase in DNA by stoichiometrically transferring the methyl group to a cysteine residue in the enzyme. This is a suicide reaction: the enzyme is irreversibly inactivated.</text>
</comment>
<dbReference type="EC" id="2.1.1.63" evidence="8"/>
<dbReference type="PROSITE" id="PS00374">
    <property type="entry name" value="MGMT"/>
    <property type="match status" value="1"/>
</dbReference>
<comment type="catalytic activity">
    <reaction evidence="1 8">
        <text>a 4-O-methyl-thymidine in DNA + L-cysteinyl-[protein] = a thymidine in DNA + S-methyl-L-cysteinyl-[protein]</text>
        <dbReference type="Rhea" id="RHEA:53428"/>
        <dbReference type="Rhea" id="RHEA-COMP:10131"/>
        <dbReference type="Rhea" id="RHEA-COMP:10132"/>
        <dbReference type="Rhea" id="RHEA-COMP:13555"/>
        <dbReference type="Rhea" id="RHEA-COMP:13556"/>
        <dbReference type="ChEBI" id="CHEBI:29950"/>
        <dbReference type="ChEBI" id="CHEBI:82612"/>
        <dbReference type="ChEBI" id="CHEBI:137386"/>
        <dbReference type="ChEBI" id="CHEBI:137387"/>
        <dbReference type="EC" id="2.1.1.63"/>
    </reaction>
</comment>
<dbReference type="SUPFAM" id="SSF46767">
    <property type="entry name" value="Methylated DNA-protein cysteine methyltransferase, C-terminal domain"/>
    <property type="match status" value="1"/>
</dbReference>
<sequence>MLSQKVYQSPLGPILLVSNETALVGLWFQGQQHYAAHYQLNHIPNQFAKPILLAENWLDQYFAGQNPDPQLVSLHPAVTPFQSRVLTALQRVPYGTTTTYSELAAAVPTKSARAVGNAIGRNPISLLIPCHRVLGKNGQLTGYAGGLDRKRFLLQLEQSHTKNGA</sequence>
<dbReference type="CDD" id="cd06445">
    <property type="entry name" value="ATase"/>
    <property type="match status" value="1"/>
</dbReference>
<dbReference type="InterPro" id="IPR008332">
    <property type="entry name" value="MethylG_MeTrfase_N"/>
</dbReference>
<evidence type="ECO:0000259" key="10">
    <source>
        <dbReference type="Pfam" id="PF02870"/>
    </source>
</evidence>
<dbReference type="Proteomes" id="UP001056164">
    <property type="component" value="Chromosome"/>
</dbReference>
<dbReference type="InterPro" id="IPR036217">
    <property type="entry name" value="MethylDNA_cys_MeTrfase_DNAb"/>
</dbReference>
<dbReference type="InterPro" id="IPR001497">
    <property type="entry name" value="MethylDNA_cys_MeTrfase_AS"/>
</dbReference>
<evidence type="ECO:0000256" key="1">
    <source>
        <dbReference type="ARBA" id="ARBA00001286"/>
    </source>
</evidence>
<evidence type="ECO:0000259" key="9">
    <source>
        <dbReference type="Pfam" id="PF01035"/>
    </source>
</evidence>
<dbReference type="PANTHER" id="PTHR10815:SF5">
    <property type="entry name" value="METHYLATED-DNA--PROTEIN-CYSTEINE METHYLTRANSFERASE"/>
    <property type="match status" value="1"/>
</dbReference>
<comment type="similarity">
    <text evidence="8">Belongs to the MGMT family.</text>
</comment>
<comment type="catalytic activity">
    <reaction evidence="7 8">
        <text>a 6-O-methyl-2'-deoxyguanosine in DNA + L-cysteinyl-[protein] = S-methyl-L-cysteinyl-[protein] + a 2'-deoxyguanosine in DNA</text>
        <dbReference type="Rhea" id="RHEA:24000"/>
        <dbReference type="Rhea" id="RHEA-COMP:10131"/>
        <dbReference type="Rhea" id="RHEA-COMP:10132"/>
        <dbReference type="Rhea" id="RHEA-COMP:11367"/>
        <dbReference type="Rhea" id="RHEA-COMP:11368"/>
        <dbReference type="ChEBI" id="CHEBI:29950"/>
        <dbReference type="ChEBI" id="CHEBI:82612"/>
        <dbReference type="ChEBI" id="CHEBI:85445"/>
        <dbReference type="ChEBI" id="CHEBI:85448"/>
        <dbReference type="EC" id="2.1.1.63"/>
    </reaction>
</comment>
<evidence type="ECO:0000256" key="2">
    <source>
        <dbReference type="ARBA" id="ARBA00022490"/>
    </source>
</evidence>
<dbReference type="NCBIfam" id="TIGR00589">
    <property type="entry name" value="ogt"/>
    <property type="match status" value="1"/>
</dbReference>
<dbReference type="Gene3D" id="1.10.10.10">
    <property type="entry name" value="Winged helix-like DNA-binding domain superfamily/Winged helix DNA-binding domain"/>
    <property type="match status" value="1"/>
</dbReference>